<feature type="transmembrane region" description="Helical" evidence="2">
    <location>
        <begin position="113"/>
        <end position="135"/>
    </location>
</feature>
<feature type="transmembrane region" description="Helical" evidence="2">
    <location>
        <begin position="147"/>
        <end position="166"/>
    </location>
</feature>
<accession>A0A4Y6PYV5</accession>
<organism evidence="3 4">
    <name type="scientific">Persicimonas caeni</name>
    <dbReference type="NCBI Taxonomy" id="2292766"/>
    <lineage>
        <taxon>Bacteria</taxon>
        <taxon>Deltaproteobacteria</taxon>
        <taxon>Bradymonadales</taxon>
        <taxon>Bradymonadaceae</taxon>
        <taxon>Persicimonas</taxon>
    </lineage>
</organism>
<feature type="compositionally biased region" description="Basic and acidic residues" evidence="1">
    <location>
        <begin position="1"/>
        <end position="15"/>
    </location>
</feature>
<dbReference type="RefSeq" id="WP_141199968.1">
    <property type="nucleotide sequence ID" value="NZ_CP041186.1"/>
</dbReference>
<evidence type="ECO:0000256" key="2">
    <source>
        <dbReference type="SAM" id="Phobius"/>
    </source>
</evidence>
<sequence>MIFDDEHERDEREEPSGPDEPCDDRLFRYDKHPAFHWGFVFCSSIAAVLLVDDWIRGTYGPVCIGDTYRDCHYAPVAVGDHSLILFLPVIFTTLFWLVKGYKREQQRTAHPWLVTVAGWISIFVTVYALGFINSLVGDALGVVKKALVFPAVLGILMTGVGVATLIKPKHPKTRWVRAATLLIPLIAIGSFTVEYRSPGDLAERRVARAQQAMHSAIDSTRRKTSAFPKHQHRDLGTQWLSQLAPPFSDAHREVLDEVIGEVDAVGTGREFAGLVRHVLVEAAQHKRTPLDEAVQLAERGILQTAYVVGRRGDGYCLLQRKTQVDPDEPFAMAGSLPYPVISTSGEPVYCVFGASLYRFDGPKRPPTNVVELTCPPRSAPSPYAREQHEQRAHRLLRQGAPEALDELCSEDAAPTDERKRPALPESLESSSWGREAAAELGVATVDTPDKPFDDISLGDKIDVAAQALANAQHAAIPPDLEPLRPLFGEVLDSHSSHALDAAIDEEVRQIVDAPNHRVSQAKETVAKLKGGVDVAIYVVGDERSGWCIYSFQSSVRPGQDGLGVRPDSTWRLRYCRAGDELVSFDEDGELEHNFDASGFVRHAPLANPLDPSEFIGVTDNALEEQLDELGRDRLLKQFLDGLVTGTLTDASQLDTMALARGADRIEPSVHEAMRRMVRNSPHRSE</sequence>
<feature type="region of interest" description="Disordered" evidence="1">
    <location>
        <begin position="1"/>
        <end position="22"/>
    </location>
</feature>
<gene>
    <name evidence="3" type="ORF">FIV42_23040</name>
</gene>
<keyword evidence="2" id="KW-0812">Transmembrane</keyword>
<feature type="transmembrane region" description="Helical" evidence="2">
    <location>
        <begin position="34"/>
        <end position="51"/>
    </location>
</feature>
<keyword evidence="4" id="KW-1185">Reference proteome</keyword>
<feature type="transmembrane region" description="Helical" evidence="2">
    <location>
        <begin position="83"/>
        <end position="101"/>
    </location>
</feature>
<keyword evidence="2" id="KW-0472">Membrane</keyword>
<reference evidence="3 4" key="1">
    <citation type="submission" date="2019-06" db="EMBL/GenBank/DDBJ databases">
        <title>Persicimonas caeni gen. nov., sp. nov., a predatory bacterium isolated from solar saltern.</title>
        <authorList>
            <person name="Wang S."/>
        </authorList>
    </citation>
    <scope>NUCLEOTIDE SEQUENCE [LARGE SCALE GENOMIC DNA]</scope>
    <source>
        <strain evidence="3 4">YN101</strain>
    </source>
</reference>
<dbReference type="AlphaFoldDB" id="A0A4Y6PYV5"/>
<name>A0A4Y6PYV5_PERCE</name>
<evidence type="ECO:0000256" key="1">
    <source>
        <dbReference type="SAM" id="MobiDB-lite"/>
    </source>
</evidence>
<evidence type="ECO:0000313" key="3">
    <source>
        <dbReference type="EMBL" id="QDG53514.1"/>
    </source>
</evidence>
<accession>A0A5B8Y9S5</accession>
<feature type="region of interest" description="Disordered" evidence="1">
    <location>
        <begin position="411"/>
        <end position="433"/>
    </location>
</feature>
<keyword evidence="2" id="KW-1133">Transmembrane helix</keyword>
<protein>
    <submittedName>
        <fullName evidence="3">Uncharacterized protein</fullName>
    </submittedName>
</protein>
<feature type="transmembrane region" description="Helical" evidence="2">
    <location>
        <begin position="178"/>
        <end position="195"/>
    </location>
</feature>
<proteinExistence type="predicted"/>
<evidence type="ECO:0000313" key="4">
    <source>
        <dbReference type="Proteomes" id="UP000315995"/>
    </source>
</evidence>
<dbReference type="Proteomes" id="UP000315995">
    <property type="component" value="Chromosome"/>
</dbReference>
<dbReference type="EMBL" id="CP041186">
    <property type="protein sequence ID" value="QDG53514.1"/>
    <property type="molecule type" value="Genomic_DNA"/>
</dbReference>